<evidence type="ECO:0000313" key="1">
    <source>
        <dbReference type="EMBL" id="GHA79880.1"/>
    </source>
</evidence>
<accession>A0A8J3CPH8</accession>
<keyword evidence="2" id="KW-1185">Reference proteome</keyword>
<evidence type="ECO:0000313" key="2">
    <source>
        <dbReference type="Proteomes" id="UP000614287"/>
    </source>
</evidence>
<proteinExistence type="predicted"/>
<dbReference type="RefSeq" id="WP_189493927.1">
    <property type="nucleotide sequence ID" value="NZ_BMZG01000018.1"/>
</dbReference>
<name>A0A8J3CPH8_9BURK</name>
<dbReference type="AlphaFoldDB" id="A0A8J3CPH8"/>
<reference evidence="1" key="2">
    <citation type="submission" date="2020-09" db="EMBL/GenBank/DDBJ databases">
        <authorList>
            <person name="Sun Q."/>
            <person name="Kim S."/>
        </authorList>
    </citation>
    <scope>NUCLEOTIDE SEQUENCE</scope>
    <source>
        <strain evidence="1">KCTC 32501</strain>
    </source>
</reference>
<gene>
    <name evidence="1" type="ORF">GCM10009007_20990</name>
</gene>
<dbReference type="Proteomes" id="UP000614287">
    <property type="component" value="Unassembled WGS sequence"/>
</dbReference>
<comment type="caution">
    <text evidence="1">The sequence shown here is derived from an EMBL/GenBank/DDBJ whole genome shotgun (WGS) entry which is preliminary data.</text>
</comment>
<organism evidence="1 2">
    <name type="scientific">Formosimonas limnophila</name>
    <dbReference type="NCBI Taxonomy" id="1384487"/>
    <lineage>
        <taxon>Bacteria</taxon>
        <taxon>Pseudomonadati</taxon>
        <taxon>Pseudomonadota</taxon>
        <taxon>Betaproteobacteria</taxon>
        <taxon>Burkholderiales</taxon>
        <taxon>Burkholderiaceae</taxon>
        <taxon>Formosimonas</taxon>
    </lineage>
</organism>
<protein>
    <submittedName>
        <fullName evidence="1">Uncharacterized protein</fullName>
    </submittedName>
</protein>
<sequence length="106" mass="11857">MQLFGTNFVIEIWHNLDEEKDGDIDFHLTYGGNKFFGTAITLKAISRILENHSASGESANGLYFLTNDMIILKEITSETLISALSDIIKEEGRLDSIFTRIDVVSS</sequence>
<dbReference type="EMBL" id="BMZG01000018">
    <property type="protein sequence ID" value="GHA79880.1"/>
    <property type="molecule type" value="Genomic_DNA"/>
</dbReference>
<reference evidence="1" key="1">
    <citation type="journal article" date="2014" name="Int. J. Syst. Evol. Microbiol.">
        <title>Complete genome sequence of Corynebacterium casei LMG S-19264T (=DSM 44701T), isolated from a smear-ripened cheese.</title>
        <authorList>
            <consortium name="US DOE Joint Genome Institute (JGI-PGF)"/>
            <person name="Walter F."/>
            <person name="Albersmeier A."/>
            <person name="Kalinowski J."/>
            <person name="Ruckert C."/>
        </authorList>
    </citation>
    <scope>NUCLEOTIDE SEQUENCE</scope>
    <source>
        <strain evidence="1">KCTC 32501</strain>
    </source>
</reference>